<organism evidence="1 2">
    <name type="scientific">Candidatus Erwinia dacicola</name>
    <dbReference type="NCBI Taxonomy" id="252393"/>
    <lineage>
        <taxon>Bacteria</taxon>
        <taxon>Pseudomonadati</taxon>
        <taxon>Pseudomonadota</taxon>
        <taxon>Gammaproteobacteria</taxon>
        <taxon>Enterobacterales</taxon>
        <taxon>Erwiniaceae</taxon>
        <taxon>Erwinia</taxon>
    </lineage>
</organism>
<dbReference type="AlphaFoldDB" id="A0A1E7Z1J7"/>
<evidence type="ECO:0000313" key="1">
    <source>
        <dbReference type="EMBL" id="OFC62611.1"/>
    </source>
</evidence>
<sequence length="72" mass="8510">MMLSVTGALYQQLGKRHEYHLSDGSTVVERPSLPSSSRWQFWDNMNHRVYKKARQAEMKAAIERHKKRYGCK</sequence>
<comment type="caution">
    <text evidence="1">The sequence shown here is derived from an EMBL/GenBank/DDBJ whole genome shotgun (WGS) entry which is preliminary data.</text>
</comment>
<reference evidence="1 2" key="1">
    <citation type="submission" date="2016-07" db="EMBL/GenBank/DDBJ databases">
        <authorList>
            <person name="Yuval B."/>
        </authorList>
    </citation>
    <scope>NUCLEOTIDE SEQUENCE [LARGE SCALE GENOMIC DNA]</scope>
    <source>
        <strain evidence="1 2">IL</strain>
    </source>
</reference>
<protein>
    <submittedName>
        <fullName evidence="1">Uncharacterized protein</fullName>
    </submittedName>
</protein>
<dbReference type="EMBL" id="MAYS01000214">
    <property type="protein sequence ID" value="OFC62611.1"/>
    <property type="molecule type" value="Genomic_DNA"/>
</dbReference>
<gene>
    <name evidence="1" type="ORF">BBW68_08885</name>
</gene>
<name>A0A1E7Z1J7_9GAMM</name>
<dbReference type="Proteomes" id="UP000243534">
    <property type="component" value="Unassembled WGS sequence"/>
</dbReference>
<accession>A0A1E7Z1J7</accession>
<evidence type="ECO:0000313" key="2">
    <source>
        <dbReference type="Proteomes" id="UP000243534"/>
    </source>
</evidence>
<proteinExistence type="predicted"/>